<evidence type="ECO:0000313" key="8">
    <source>
        <dbReference type="EMBL" id="MFC5507610.1"/>
    </source>
</evidence>
<dbReference type="PANTHER" id="PTHR30097">
    <property type="entry name" value="CATION EFFLUX SYSTEM PROTEIN CUSB"/>
    <property type="match status" value="1"/>
</dbReference>
<feature type="region of interest" description="Disordered" evidence="3">
    <location>
        <begin position="86"/>
        <end position="105"/>
    </location>
</feature>
<dbReference type="Gene3D" id="2.40.420.20">
    <property type="match status" value="1"/>
</dbReference>
<dbReference type="Pfam" id="PF25954">
    <property type="entry name" value="Beta-barrel_RND_2"/>
    <property type="match status" value="1"/>
</dbReference>
<organism evidence="8 9">
    <name type="scientific">Bosea massiliensis</name>
    <dbReference type="NCBI Taxonomy" id="151419"/>
    <lineage>
        <taxon>Bacteria</taxon>
        <taxon>Pseudomonadati</taxon>
        <taxon>Pseudomonadota</taxon>
        <taxon>Alphaproteobacteria</taxon>
        <taxon>Hyphomicrobiales</taxon>
        <taxon>Boseaceae</taxon>
        <taxon>Bosea</taxon>
    </lineage>
</organism>
<keyword evidence="4" id="KW-1133">Transmembrane helix</keyword>
<evidence type="ECO:0000256" key="1">
    <source>
        <dbReference type="ARBA" id="ARBA00009477"/>
    </source>
</evidence>
<keyword evidence="4" id="KW-0812">Transmembrane</keyword>
<dbReference type="EMBL" id="JBHSLU010000064">
    <property type="protein sequence ID" value="MFC5507610.1"/>
    <property type="molecule type" value="Genomic_DNA"/>
</dbReference>
<sequence length="514" mass="55282">MDQLTPYELREPDERGRKTGRDVVAWLIGLILVPAALAGALLGGMRAAETDLPLPEWLPSSVTRLLEGGAGPASGTDARVLYYRDPDGKPAFSPEPKKTEDGRDYLPVRVGADVSFDDKPKTAGPGGGATADASGRKVLYYRNPMGLPDTSPVPKKDSMGMDYLPVYEGEAEEGNTVKVSPGKLQRTGVRTQAAERRVVVRPVRVPGTVQLDERRVTIVSTRSDTFIEHVENVTTGERVRKGQALLHLYSPEIAAAGAQYLSVLNEVGGANGGRPLLIEGARRRLENLNVSQEVVTEIERTRKVPMSMVWTAPRDGVVLERNAIEGMRAPAGEVLFRIADISSVWVLADVPEHELGLIKPGQAVTIRVRSLPGRSFTGRVGLIYPQVNKETRTTRVRIELPNPEGVLLADMYADVEIGTGAAKPVVAVPDDAVIDTGERQIVILDKGEGRFEPREVKVGARGGGYIEVREGIQAGDQVVTSANFLIDAESNLKAALQGMAAAPPPAAPGEEKPQ</sequence>
<gene>
    <name evidence="8" type="ORF">ACFPN9_20410</name>
</gene>
<dbReference type="InterPro" id="IPR058649">
    <property type="entry name" value="CzcB_C"/>
</dbReference>
<reference evidence="9" key="1">
    <citation type="journal article" date="2019" name="Int. J. Syst. Evol. Microbiol.">
        <title>The Global Catalogue of Microorganisms (GCM) 10K type strain sequencing project: providing services to taxonomists for standard genome sequencing and annotation.</title>
        <authorList>
            <consortium name="The Broad Institute Genomics Platform"/>
            <consortium name="The Broad Institute Genome Sequencing Center for Infectious Disease"/>
            <person name="Wu L."/>
            <person name="Ma J."/>
        </authorList>
    </citation>
    <scope>NUCLEOTIDE SEQUENCE [LARGE SCALE GENOMIC DNA]</scope>
    <source>
        <strain evidence="9">CCUG 43117</strain>
    </source>
</reference>
<dbReference type="Gene3D" id="2.40.30.170">
    <property type="match status" value="1"/>
</dbReference>
<feature type="compositionally biased region" description="Basic and acidic residues" evidence="3">
    <location>
        <begin position="95"/>
        <end position="105"/>
    </location>
</feature>
<evidence type="ECO:0000256" key="3">
    <source>
        <dbReference type="SAM" id="MobiDB-lite"/>
    </source>
</evidence>
<keyword evidence="9" id="KW-1185">Reference proteome</keyword>
<dbReference type="InterPro" id="IPR051909">
    <property type="entry name" value="MFP_Cation_Efflux"/>
</dbReference>
<comment type="caution">
    <text evidence="8">The sequence shown here is derived from an EMBL/GenBank/DDBJ whole genome shotgun (WGS) entry which is preliminary data.</text>
</comment>
<dbReference type="Pfam" id="PF25975">
    <property type="entry name" value="CzcB_C"/>
    <property type="match status" value="1"/>
</dbReference>
<dbReference type="Pfam" id="PF25919">
    <property type="entry name" value="BSH_CusB"/>
    <property type="match status" value="1"/>
</dbReference>
<keyword evidence="4" id="KW-0472">Membrane</keyword>
<evidence type="ECO:0000256" key="4">
    <source>
        <dbReference type="SAM" id="Phobius"/>
    </source>
</evidence>
<dbReference type="SUPFAM" id="SSF111369">
    <property type="entry name" value="HlyD-like secretion proteins"/>
    <property type="match status" value="1"/>
</dbReference>
<proteinExistence type="inferred from homology"/>
<evidence type="ECO:0000313" key="9">
    <source>
        <dbReference type="Proteomes" id="UP001596060"/>
    </source>
</evidence>
<dbReference type="Proteomes" id="UP001596060">
    <property type="component" value="Unassembled WGS sequence"/>
</dbReference>
<name>A0ABW0P5C4_9HYPH</name>
<evidence type="ECO:0000259" key="7">
    <source>
        <dbReference type="Pfam" id="PF25975"/>
    </source>
</evidence>
<protein>
    <submittedName>
        <fullName evidence="8">Efflux RND transporter periplasmic adaptor subunit</fullName>
    </submittedName>
</protein>
<feature type="domain" description="CzcB-like C-terminal circularly permuted SH3-like" evidence="7">
    <location>
        <begin position="426"/>
        <end position="486"/>
    </location>
</feature>
<dbReference type="RefSeq" id="WP_067989816.1">
    <property type="nucleotide sequence ID" value="NZ_JBHSLU010000064.1"/>
</dbReference>
<accession>A0ABW0P5C4</accession>
<evidence type="ECO:0000259" key="6">
    <source>
        <dbReference type="Pfam" id="PF25954"/>
    </source>
</evidence>
<comment type="similarity">
    <text evidence="1">Belongs to the membrane fusion protein (MFP) (TC 8.A.1) family.</text>
</comment>
<dbReference type="NCBIfam" id="TIGR01730">
    <property type="entry name" value="RND_mfp"/>
    <property type="match status" value="1"/>
</dbReference>
<keyword evidence="2" id="KW-0813">Transport</keyword>
<feature type="domain" description="CusB-like barrel-sandwich hybrid" evidence="5">
    <location>
        <begin position="216"/>
        <end position="339"/>
    </location>
</feature>
<dbReference type="InterPro" id="IPR006143">
    <property type="entry name" value="RND_pump_MFP"/>
</dbReference>
<evidence type="ECO:0000259" key="5">
    <source>
        <dbReference type="Pfam" id="PF25919"/>
    </source>
</evidence>
<feature type="domain" description="CusB-like beta-barrel" evidence="6">
    <location>
        <begin position="343"/>
        <end position="419"/>
    </location>
</feature>
<evidence type="ECO:0000256" key="2">
    <source>
        <dbReference type="ARBA" id="ARBA00022448"/>
    </source>
</evidence>
<feature type="transmembrane region" description="Helical" evidence="4">
    <location>
        <begin position="23"/>
        <end position="45"/>
    </location>
</feature>
<dbReference type="PANTHER" id="PTHR30097:SF15">
    <property type="entry name" value="CATION EFFLUX SYSTEM PROTEIN CUSB"/>
    <property type="match status" value="1"/>
</dbReference>
<dbReference type="InterPro" id="IPR058792">
    <property type="entry name" value="Beta-barrel_RND_2"/>
</dbReference>
<dbReference type="InterPro" id="IPR058790">
    <property type="entry name" value="BSH_CusB"/>
</dbReference>